<dbReference type="Pfam" id="PF00188">
    <property type="entry name" value="CAP"/>
    <property type="match status" value="1"/>
</dbReference>
<evidence type="ECO:0000313" key="3">
    <source>
        <dbReference type="EMBL" id="GGM49345.1"/>
    </source>
</evidence>
<dbReference type="PANTHER" id="PTHR31157">
    <property type="entry name" value="SCP DOMAIN-CONTAINING PROTEIN"/>
    <property type="match status" value="1"/>
</dbReference>
<dbReference type="EMBL" id="BMMK01000007">
    <property type="protein sequence ID" value="GGM49345.1"/>
    <property type="molecule type" value="Genomic_DNA"/>
</dbReference>
<dbReference type="InterPro" id="IPR014044">
    <property type="entry name" value="CAP_dom"/>
</dbReference>
<proteinExistence type="predicted"/>
<sequence length="179" mass="18894">MRKIAGASAVVGCVGALLLAVTVPALAGPSPAAPGAGAVASARPLADPAAVERKVIDLTNQQRKRNGCKALRANAALGRAARKHSTDMAAKNYFSHTSRNGRTFTQRIRAEGYRYQRAAENIAAGYGTPEKVVAGWMKSSGHRANILNCALTEVGVGFAENPRGSFRVYWTQNFGTPAR</sequence>
<evidence type="ECO:0000313" key="4">
    <source>
        <dbReference type="Proteomes" id="UP000637578"/>
    </source>
</evidence>
<reference evidence="3" key="2">
    <citation type="submission" date="2020-09" db="EMBL/GenBank/DDBJ databases">
        <authorList>
            <person name="Sun Q."/>
            <person name="Zhou Y."/>
        </authorList>
    </citation>
    <scope>NUCLEOTIDE SEQUENCE</scope>
    <source>
        <strain evidence="3">CGMCC 4.5737</strain>
    </source>
</reference>
<dbReference type="Proteomes" id="UP000637578">
    <property type="component" value="Unassembled WGS sequence"/>
</dbReference>
<name>A0A8J3C7L8_9PSEU</name>
<dbReference type="RefSeq" id="WP_189056289.1">
    <property type="nucleotide sequence ID" value="NZ_BMMK01000007.1"/>
</dbReference>
<comment type="caution">
    <text evidence="3">The sequence shown here is derived from an EMBL/GenBank/DDBJ whole genome shotgun (WGS) entry which is preliminary data.</text>
</comment>
<accession>A0A8J3C7L8</accession>
<feature type="chain" id="PRO_5035217344" description="SCP domain-containing protein" evidence="1">
    <location>
        <begin position="28"/>
        <end position="179"/>
    </location>
</feature>
<dbReference type="SUPFAM" id="SSF55797">
    <property type="entry name" value="PR-1-like"/>
    <property type="match status" value="1"/>
</dbReference>
<feature type="signal peptide" evidence="1">
    <location>
        <begin position="1"/>
        <end position="27"/>
    </location>
</feature>
<dbReference type="CDD" id="cd05379">
    <property type="entry name" value="CAP_bacterial"/>
    <property type="match status" value="1"/>
</dbReference>
<evidence type="ECO:0000256" key="1">
    <source>
        <dbReference type="SAM" id="SignalP"/>
    </source>
</evidence>
<dbReference type="InterPro" id="IPR035940">
    <property type="entry name" value="CAP_sf"/>
</dbReference>
<organism evidence="3 4">
    <name type="scientific">Longimycelium tulufanense</name>
    <dbReference type="NCBI Taxonomy" id="907463"/>
    <lineage>
        <taxon>Bacteria</taxon>
        <taxon>Bacillati</taxon>
        <taxon>Actinomycetota</taxon>
        <taxon>Actinomycetes</taxon>
        <taxon>Pseudonocardiales</taxon>
        <taxon>Pseudonocardiaceae</taxon>
        <taxon>Longimycelium</taxon>
    </lineage>
</organism>
<keyword evidence="1" id="KW-0732">Signal</keyword>
<dbReference type="Gene3D" id="3.40.33.10">
    <property type="entry name" value="CAP"/>
    <property type="match status" value="1"/>
</dbReference>
<evidence type="ECO:0000259" key="2">
    <source>
        <dbReference type="Pfam" id="PF00188"/>
    </source>
</evidence>
<reference evidence="3" key="1">
    <citation type="journal article" date="2014" name="Int. J. Syst. Evol. Microbiol.">
        <title>Complete genome sequence of Corynebacterium casei LMG S-19264T (=DSM 44701T), isolated from a smear-ripened cheese.</title>
        <authorList>
            <consortium name="US DOE Joint Genome Institute (JGI-PGF)"/>
            <person name="Walter F."/>
            <person name="Albersmeier A."/>
            <person name="Kalinowski J."/>
            <person name="Ruckert C."/>
        </authorList>
    </citation>
    <scope>NUCLEOTIDE SEQUENCE</scope>
    <source>
        <strain evidence="3">CGMCC 4.5737</strain>
    </source>
</reference>
<keyword evidence="4" id="KW-1185">Reference proteome</keyword>
<dbReference type="PANTHER" id="PTHR31157:SF1">
    <property type="entry name" value="SCP DOMAIN-CONTAINING PROTEIN"/>
    <property type="match status" value="1"/>
</dbReference>
<gene>
    <name evidence="3" type="ORF">GCM10012275_20270</name>
</gene>
<protein>
    <recommendedName>
        <fullName evidence="2">SCP domain-containing protein</fullName>
    </recommendedName>
</protein>
<feature type="domain" description="SCP" evidence="2">
    <location>
        <begin position="57"/>
        <end position="174"/>
    </location>
</feature>
<dbReference type="AlphaFoldDB" id="A0A8J3C7L8"/>